<evidence type="ECO:0000313" key="2">
    <source>
        <dbReference type="Proteomes" id="UP001338137"/>
    </source>
</evidence>
<accession>A0ABU6GAK0</accession>
<dbReference type="InterPro" id="IPR029083">
    <property type="entry name" value="Imm32"/>
</dbReference>
<comment type="caution">
    <text evidence="1">The sequence shown here is derived from an EMBL/GenBank/DDBJ whole genome shotgun (WGS) entry which is preliminary data.</text>
</comment>
<protein>
    <submittedName>
        <fullName evidence="1">Uncharacterized protein</fullName>
    </submittedName>
</protein>
<proteinExistence type="predicted"/>
<dbReference type="Proteomes" id="UP001338137">
    <property type="component" value="Unassembled WGS sequence"/>
</dbReference>
<name>A0ABU6GAK0_9BACL</name>
<organism evidence="1 2">
    <name type="scientific">Paenibacillus alba</name>
    <dbReference type="NCBI Taxonomy" id="1197127"/>
    <lineage>
        <taxon>Bacteria</taxon>
        <taxon>Bacillati</taxon>
        <taxon>Bacillota</taxon>
        <taxon>Bacilli</taxon>
        <taxon>Bacillales</taxon>
        <taxon>Paenibacillaceae</taxon>
        <taxon>Paenibacillus</taxon>
    </lineage>
</organism>
<dbReference type="EMBL" id="JARLKY010000075">
    <property type="protein sequence ID" value="MEC0230635.1"/>
    <property type="molecule type" value="Genomic_DNA"/>
</dbReference>
<keyword evidence="2" id="KW-1185">Reference proteome</keyword>
<dbReference type="Pfam" id="PF15566">
    <property type="entry name" value="Imm32"/>
    <property type="match status" value="1"/>
</dbReference>
<reference evidence="1 2" key="1">
    <citation type="submission" date="2023-03" db="EMBL/GenBank/DDBJ databases">
        <title>Bacillus Genome Sequencing.</title>
        <authorList>
            <person name="Dunlap C."/>
        </authorList>
    </citation>
    <scope>NUCLEOTIDE SEQUENCE [LARGE SCALE GENOMIC DNA]</scope>
    <source>
        <strain evidence="1 2">BD-533</strain>
    </source>
</reference>
<dbReference type="RefSeq" id="WP_326074664.1">
    <property type="nucleotide sequence ID" value="NZ_JARLKY010000075.1"/>
</dbReference>
<evidence type="ECO:0000313" key="1">
    <source>
        <dbReference type="EMBL" id="MEC0230635.1"/>
    </source>
</evidence>
<sequence>MDSIVVKLTDDCEIQFSNKDNVGSIEVLNKDRVMISLSKNAMIGLGHHLIRLAHRDYENGYHIHVDPCEKGYLSQTMGFFSHPDSAELIICCSDFDSIDSYTK</sequence>
<gene>
    <name evidence="1" type="ORF">P4I72_26220</name>
</gene>